<dbReference type="SUPFAM" id="SSF46785">
    <property type="entry name" value="Winged helix' DNA-binding domain"/>
    <property type="match status" value="1"/>
</dbReference>
<dbReference type="SMART" id="SM00345">
    <property type="entry name" value="HTH_GNTR"/>
    <property type="match status" value="1"/>
</dbReference>
<dbReference type="AlphaFoldDB" id="A0A5Q5BK41"/>
<dbReference type="GO" id="GO:0003700">
    <property type="term" value="F:DNA-binding transcription factor activity"/>
    <property type="evidence" value="ECO:0007669"/>
    <property type="project" value="InterPro"/>
</dbReference>
<feature type="domain" description="HTH gntR-type" evidence="4">
    <location>
        <begin position="10"/>
        <end position="76"/>
    </location>
</feature>
<dbReference type="InterPro" id="IPR008920">
    <property type="entry name" value="TF_FadR/GntR_C"/>
</dbReference>
<evidence type="ECO:0000313" key="5">
    <source>
        <dbReference type="EMBL" id="ABG08629.1"/>
    </source>
</evidence>
<accession>A0A5Q5BK41</accession>
<dbReference type="InterPro" id="IPR011711">
    <property type="entry name" value="GntR_C"/>
</dbReference>
<dbReference type="PANTHER" id="PTHR43537:SF45">
    <property type="entry name" value="GNTR FAMILY REGULATORY PROTEIN"/>
    <property type="match status" value="1"/>
</dbReference>
<dbReference type="SMART" id="SM00895">
    <property type="entry name" value="FCD"/>
    <property type="match status" value="1"/>
</dbReference>
<gene>
    <name evidence="5" type="ordered locus">Mmcs_2521</name>
</gene>
<dbReference type="PANTHER" id="PTHR43537">
    <property type="entry name" value="TRANSCRIPTIONAL REGULATOR, GNTR FAMILY"/>
    <property type="match status" value="1"/>
</dbReference>
<dbReference type="InterPro" id="IPR036388">
    <property type="entry name" value="WH-like_DNA-bd_sf"/>
</dbReference>
<dbReference type="Pfam" id="PF00392">
    <property type="entry name" value="GntR"/>
    <property type="match status" value="1"/>
</dbReference>
<protein>
    <submittedName>
        <fullName evidence="5">Transcriptional regulator, GntR family</fullName>
    </submittedName>
</protein>
<dbReference type="Gene3D" id="1.10.10.10">
    <property type="entry name" value="Winged helix-like DNA-binding domain superfamily/Winged helix DNA-binding domain"/>
    <property type="match status" value="1"/>
</dbReference>
<evidence type="ECO:0000256" key="3">
    <source>
        <dbReference type="ARBA" id="ARBA00023163"/>
    </source>
</evidence>
<dbReference type="GO" id="GO:0003677">
    <property type="term" value="F:DNA binding"/>
    <property type="evidence" value="ECO:0007669"/>
    <property type="project" value="UniProtKB-KW"/>
</dbReference>
<dbReference type="SUPFAM" id="SSF48008">
    <property type="entry name" value="GntR ligand-binding domain-like"/>
    <property type="match status" value="1"/>
</dbReference>
<dbReference type="InterPro" id="IPR000524">
    <property type="entry name" value="Tscrpt_reg_HTH_GntR"/>
</dbReference>
<keyword evidence="2" id="KW-0238">DNA-binding</keyword>
<dbReference type="PROSITE" id="PS50949">
    <property type="entry name" value="HTH_GNTR"/>
    <property type="match status" value="1"/>
</dbReference>
<dbReference type="InterPro" id="IPR036390">
    <property type="entry name" value="WH_DNA-bd_sf"/>
</dbReference>
<name>A0A5Q5BK41_MYCSS</name>
<keyword evidence="1" id="KW-0805">Transcription regulation</keyword>
<organism evidence="5">
    <name type="scientific">Mycobacterium sp. (strain MCS)</name>
    <dbReference type="NCBI Taxonomy" id="164756"/>
    <lineage>
        <taxon>Bacteria</taxon>
        <taxon>Bacillati</taxon>
        <taxon>Actinomycetota</taxon>
        <taxon>Actinomycetes</taxon>
        <taxon>Mycobacteriales</taxon>
        <taxon>Mycobacteriaceae</taxon>
        <taxon>Mycobacterium</taxon>
    </lineage>
</organism>
<sequence length="217" mass="24212">MIKSVDSEHVSRADAHYLRVKQDLLGGRFEPGTVLLETTLGKLYGVSRTPMRDALARLAHDGLIERHERGFIVRQRSAEEVAAIYEARIPLEAQAAALAARRRGAVDLERLEHTLTLRRDEEDPALFPELNGLFHLALRGAARNAVIESTLGHLDDMLTDYRPDSSAPKVVGRGLSEHEQIMAAIRDSDAAAASELMTAHLERMRDLRIAAHVRHRH</sequence>
<dbReference type="Gene3D" id="1.20.120.530">
    <property type="entry name" value="GntR ligand-binding domain-like"/>
    <property type="match status" value="1"/>
</dbReference>
<evidence type="ECO:0000256" key="1">
    <source>
        <dbReference type="ARBA" id="ARBA00023015"/>
    </source>
</evidence>
<evidence type="ECO:0000259" key="4">
    <source>
        <dbReference type="PROSITE" id="PS50949"/>
    </source>
</evidence>
<proteinExistence type="predicted"/>
<dbReference type="EMBL" id="CP000384">
    <property type="protein sequence ID" value="ABG08629.1"/>
    <property type="molecule type" value="Genomic_DNA"/>
</dbReference>
<dbReference type="KEGG" id="mmc:Mmcs_2521"/>
<keyword evidence="3" id="KW-0804">Transcription</keyword>
<reference evidence="5" key="1">
    <citation type="submission" date="2006-06" db="EMBL/GenBank/DDBJ databases">
        <title>Complete sequence of chromosome of Mycobacterium sp. MCS.</title>
        <authorList>
            <consortium name="US DOE Joint Genome Institute"/>
            <person name="Copeland A."/>
            <person name="Lucas S."/>
            <person name="Lapidus A."/>
            <person name="Barry K."/>
            <person name="Detter J.C."/>
            <person name="Glavina del Rio T."/>
            <person name="Hammon N."/>
            <person name="Israni S."/>
            <person name="Dalin E."/>
            <person name="Tice H."/>
            <person name="Pitluck S."/>
            <person name="Martinez M."/>
            <person name="Schmutz J."/>
            <person name="Larimer F."/>
            <person name="Land M."/>
            <person name="Hauser L."/>
            <person name="Kyrpides N."/>
            <person name="Kim E."/>
            <person name="Miller C.D."/>
            <person name="Hughes J.E."/>
            <person name="Anderson A.J."/>
            <person name="Sims R.C."/>
            <person name="Richardson P."/>
        </authorList>
    </citation>
    <scope>NUCLEOTIDE SEQUENCE [LARGE SCALE GENOMIC DNA]</scope>
    <source>
        <strain evidence="5">MCS</strain>
    </source>
</reference>
<dbReference type="Pfam" id="PF07729">
    <property type="entry name" value="FCD"/>
    <property type="match status" value="1"/>
</dbReference>
<evidence type="ECO:0000256" key="2">
    <source>
        <dbReference type="ARBA" id="ARBA00023125"/>
    </source>
</evidence>